<comment type="caution">
    <text evidence="3">The sequence shown here is derived from an EMBL/GenBank/DDBJ whole genome shotgun (WGS) entry which is preliminary data.</text>
</comment>
<evidence type="ECO:0000313" key="3">
    <source>
        <dbReference type="EMBL" id="MDQ6406497.1"/>
    </source>
</evidence>
<gene>
    <name evidence="3" type="ORF">NIE36_04615</name>
    <name evidence="2" type="ORF">OSB80_04625</name>
</gene>
<name>A0AAP5B9R2_9BURK</name>
<dbReference type="Proteomes" id="UP001209412">
    <property type="component" value="Unassembled WGS sequence"/>
</dbReference>
<evidence type="ECO:0000313" key="5">
    <source>
        <dbReference type="Proteomes" id="UP001242288"/>
    </source>
</evidence>
<dbReference type="InterPro" id="IPR025979">
    <property type="entry name" value="ChrR-like_cupin_dom"/>
</dbReference>
<keyword evidence="4" id="KW-1185">Reference proteome</keyword>
<dbReference type="InterPro" id="IPR011051">
    <property type="entry name" value="RmlC_Cupin_sf"/>
</dbReference>
<proteinExistence type="predicted"/>
<dbReference type="Pfam" id="PF12973">
    <property type="entry name" value="Cupin_7"/>
    <property type="match status" value="1"/>
</dbReference>
<evidence type="ECO:0000313" key="4">
    <source>
        <dbReference type="Proteomes" id="UP001209412"/>
    </source>
</evidence>
<dbReference type="EMBL" id="JAMXWF010000003">
    <property type="protein sequence ID" value="MDQ6406497.1"/>
    <property type="molecule type" value="Genomic_DNA"/>
</dbReference>
<dbReference type="InterPro" id="IPR014710">
    <property type="entry name" value="RmlC-like_jellyroll"/>
</dbReference>
<reference evidence="3" key="1">
    <citation type="submission" date="2022-06" db="EMBL/GenBank/DDBJ databases">
        <title>PHB producers.</title>
        <authorList>
            <person name="Besaury L."/>
        </authorList>
    </citation>
    <scope>NUCLEOTIDE SEQUENCE</scope>
    <source>
        <strain evidence="3 4">SEWS6</strain>
    </source>
</reference>
<protein>
    <submittedName>
        <fullName evidence="3">Cupin domain-containing protein</fullName>
    </submittedName>
</protein>
<sequence>MKEIASFPSFSRRDSEAVPWQRSAVAPGVEVKNLGTADGRAIQLVKFAPGVTFPDHYHTGPEFIYMLEGQAVQNGEILSAGWVGIASAGTVDHGFRSETGCVFLFIYDHGQVFDSVQPPMKDRHATAG</sequence>
<feature type="domain" description="ChrR-like cupin" evidence="1">
    <location>
        <begin position="14"/>
        <end position="105"/>
    </location>
</feature>
<dbReference type="SUPFAM" id="SSF51182">
    <property type="entry name" value="RmlC-like cupins"/>
    <property type="match status" value="1"/>
</dbReference>
<dbReference type="Proteomes" id="UP001242288">
    <property type="component" value="Unassembled WGS sequence"/>
</dbReference>
<dbReference type="EMBL" id="JAPKHW010000003">
    <property type="protein sequence ID" value="MCX4144665.1"/>
    <property type="molecule type" value="Genomic_DNA"/>
</dbReference>
<organism evidence="3 5">
    <name type="scientific">Paraburkholderia madseniana</name>
    <dbReference type="NCBI Taxonomy" id="2599607"/>
    <lineage>
        <taxon>Bacteria</taxon>
        <taxon>Pseudomonadati</taxon>
        <taxon>Pseudomonadota</taxon>
        <taxon>Betaproteobacteria</taxon>
        <taxon>Burkholderiales</taxon>
        <taxon>Burkholderiaceae</taxon>
        <taxon>Paraburkholderia</taxon>
    </lineage>
</organism>
<dbReference type="RefSeq" id="WP_266256816.1">
    <property type="nucleotide sequence ID" value="NZ_JAMXWF010000003.1"/>
</dbReference>
<accession>A0AAP5B9R2</accession>
<dbReference type="Gene3D" id="2.60.120.10">
    <property type="entry name" value="Jelly Rolls"/>
    <property type="match status" value="1"/>
</dbReference>
<dbReference type="AlphaFoldDB" id="A0AAP5B9R2"/>
<evidence type="ECO:0000313" key="2">
    <source>
        <dbReference type="EMBL" id="MCX4144665.1"/>
    </source>
</evidence>
<evidence type="ECO:0000259" key="1">
    <source>
        <dbReference type="Pfam" id="PF12973"/>
    </source>
</evidence>